<keyword evidence="5 8" id="KW-0812">Transmembrane</keyword>
<dbReference type="RefSeq" id="WP_216957294.1">
    <property type="nucleotide sequence ID" value="NZ_JAHOPB010000001.1"/>
</dbReference>
<feature type="domain" description="ABC transmembrane type-1" evidence="9">
    <location>
        <begin position="61"/>
        <end position="266"/>
    </location>
</feature>
<feature type="transmembrane region" description="Helical" evidence="8">
    <location>
        <begin position="201"/>
        <end position="223"/>
    </location>
</feature>
<dbReference type="PANTHER" id="PTHR42929">
    <property type="entry name" value="INNER MEMBRANE ABC TRANSPORTER PERMEASE PROTEIN YDCU-RELATED-RELATED"/>
    <property type="match status" value="1"/>
</dbReference>
<dbReference type="PANTHER" id="PTHR42929:SF5">
    <property type="entry name" value="ABC TRANSPORTER PERMEASE PROTEIN"/>
    <property type="match status" value="1"/>
</dbReference>
<evidence type="ECO:0000256" key="7">
    <source>
        <dbReference type="ARBA" id="ARBA00023136"/>
    </source>
</evidence>
<feature type="transmembrane region" description="Helical" evidence="8">
    <location>
        <begin position="60"/>
        <end position="83"/>
    </location>
</feature>
<feature type="transmembrane region" description="Helical" evidence="8">
    <location>
        <begin position="95"/>
        <end position="118"/>
    </location>
</feature>
<organism evidence="10 11">
    <name type="scientific">Reyranella humidisoli</name>
    <dbReference type="NCBI Taxonomy" id="2849149"/>
    <lineage>
        <taxon>Bacteria</taxon>
        <taxon>Pseudomonadati</taxon>
        <taxon>Pseudomonadota</taxon>
        <taxon>Alphaproteobacteria</taxon>
        <taxon>Hyphomicrobiales</taxon>
        <taxon>Reyranellaceae</taxon>
        <taxon>Reyranella</taxon>
    </lineage>
</organism>
<proteinExistence type="inferred from homology"/>
<keyword evidence="3 8" id="KW-0813">Transport</keyword>
<keyword evidence="11" id="KW-1185">Reference proteome</keyword>
<gene>
    <name evidence="10" type="ORF">KQ910_04595</name>
</gene>
<feature type="transmembrane region" description="Helical" evidence="8">
    <location>
        <begin position="12"/>
        <end position="38"/>
    </location>
</feature>
<evidence type="ECO:0000313" key="10">
    <source>
        <dbReference type="EMBL" id="MBU8873026.1"/>
    </source>
</evidence>
<evidence type="ECO:0000256" key="6">
    <source>
        <dbReference type="ARBA" id="ARBA00022989"/>
    </source>
</evidence>
<dbReference type="InterPro" id="IPR000515">
    <property type="entry name" value="MetI-like"/>
</dbReference>
<dbReference type="EMBL" id="JAHOPB010000001">
    <property type="protein sequence ID" value="MBU8873026.1"/>
    <property type="molecule type" value="Genomic_DNA"/>
</dbReference>
<dbReference type="Pfam" id="PF00528">
    <property type="entry name" value="BPD_transp_1"/>
    <property type="match status" value="1"/>
</dbReference>
<evidence type="ECO:0000256" key="8">
    <source>
        <dbReference type="RuleBase" id="RU363032"/>
    </source>
</evidence>
<dbReference type="PROSITE" id="PS50928">
    <property type="entry name" value="ABC_TM1"/>
    <property type="match status" value="1"/>
</dbReference>
<evidence type="ECO:0000256" key="4">
    <source>
        <dbReference type="ARBA" id="ARBA00022475"/>
    </source>
</evidence>
<keyword evidence="7 8" id="KW-0472">Membrane</keyword>
<feature type="transmembrane region" description="Helical" evidence="8">
    <location>
        <begin position="248"/>
        <end position="269"/>
    </location>
</feature>
<comment type="similarity">
    <text evidence="2">Belongs to the binding-protein-dependent transport system permease family. CysTW subfamily.</text>
</comment>
<evidence type="ECO:0000256" key="3">
    <source>
        <dbReference type="ARBA" id="ARBA00022448"/>
    </source>
</evidence>
<feature type="transmembrane region" description="Helical" evidence="8">
    <location>
        <begin position="146"/>
        <end position="169"/>
    </location>
</feature>
<protein>
    <submittedName>
        <fullName evidence="10">ABC transporter permease</fullName>
    </submittedName>
</protein>
<evidence type="ECO:0000259" key="9">
    <source>
        <dbReference type="PROSITE" id="PS50928"/>
    </source>
</evidence>
<evidence type="ECO:0000256" key="5">
    <source>
        <dbReference type="ARBA" id="ARBA00022692"/>
    </source>
</evidence>
<dbReference type="CDD" id="cd06261">
    <property type="entry name" value="TM_PBP2"/>
    <property type="match status" value="1"/>
</dbReference>
<evidence type="ECO:0000313" key="11">
    <source>
        <dbReference type="Proteomes" id="UP000727907"/>
    </source>
</evidence>
<sequence length="279" mass="30577">MRGATSAPRSLGWLLLPALLVLALFLGSVALLFFHAFWGKDGFSLIYFRQILDRADYHEVFLRTVSIAAIVSVAAAVLAYPIAWLLWRLPRWRNLLLVIVLVPWLVSLVVRTYGWLVILGPKGFLNETLKWAGVIQSPLPLIFNDLGVVIGLTHVLMPFAVISTLSVLLQIDNRLEEASESLGAGGFETWRRVVLPLSLPGVFTGLSITFLTSMGAIVTPILLGGIRQKMAGTQIYQEVVYNFNMSKASAWAICLLLLSALGLALLRAAEAALVPKADR</sequence>
<reference evidence="10 11" key="1">
    <citation type="submission" date="2021-06" db="EMBL/GenBank/DDBJ databases">
        <authorList>
            <person name="Lee D.H."/>
        </authorList>
    </citation>
    <scope>NUCLEOTIDE SEQUENCE [LARGE SCALE GENOMIC DNA]</scope>
    <source>
        <strain evidence="10 11">MMS21-HV4-11</strain>
    </source>
</reference>
<accession>A0ABS6IEJ5</accession>
<keyword evidence="4" id="KW-1003">Cell membrane</keyword>
<dbReference type="Proteomes" id="UP000727907">
    <property type="component" value="Unassembled WGS sequence"/>
</dbReference>
<evidence type="ECO:0000256" key="1">
    <source>
        <dbReference type="ARBA" id="ARBA00004651"/>
    </source>
</evidence>
<keyword evidence="6 8" id="KW-1133">Transmembrane helix</keyword>
<evidence type="ECO:0000256" key="2">
    <source>
        <dbReference type="ARBA" id="ARBA00007069"/>
    </source>
</evidence>
<comment type="caution">
    <text evidence="10">The sequence shown here is derived from an EMBL/GenBank/DDBJ whole genome shotgun (WGS) entry which is preliminary data.</text>
</comment>
<comment type="subcellular location">
    <subcellularLocation>
        <location evidence="1 8">Cell membrane</location>
        <topology evidence="1 8">Multi-pass membrane protein</topology>
    </subcellularLocation>
</comment>
<name>A0ABS6IEJ5_9HYPH</name>